<feature type="domain" description="Transposase IS200-like" evidence="1">
    <location>
        <begin position="22"/>
        <end position="164"/>
    </location>
</feature>
<dbReference type="EMBL" id="BAAAZC010000010">
    <property type="protein sequence ID" value="GAA3968692.1"/>
    <property type="molecule type" value="Genomic_DNA"/>
</dbReference>
<evidence type="ECO:0000313" key="3">
    <source>
        <dbReference type="Proteomes" id="UP001500742"/>
    </source>
</evidence>
<dbReference type="RefSeq" id="WP_259094294.1">
    <property type="nucleotide sequence ID" value="NZ_BAAAZC010000010.1"/>
</dbReference>
<sequence length="181" mass="21485">MEEKFNNKFRIPAARLSNWDYGSNGLYYITICTKQRLHYFGDIVASVDENQVSLNKTTIGEIAYTNWIEIPIHHPFIELDEFILMPNHLHGIIFINRPDKIDWQLNKFGAQSKNLASAMRGYKASVKTYATTNEIEFSWQPRYFDRVIRNEKEYQNVREYIFKNPENWLANGDNEDNYFPM</sequence>
<comment type="caution">
    <text evidence="2">The sequence shown here is derived from an EMBL/GenBank/DDBJ whole genome shotgun (WGS) entry which is preliminary data.</text>
</comment>
<dbReference type="Proteomes" id="UP001500742">
    <property type="component" value="Unassembled WGS sequence"/>
</dbReference>
<dbReference type="InterPro" id="IPR036515">
    <property type="entry name" value="Transposase_17_sf"/>
</dbReference>
<dbReference type="PANTHER" id="PTHR36966">
    <property type="entry name" value="REP-ASSOCIATED TYROSINE TRANSPOSASE"/>
    <property type="match status" value="1"/>
</dbReference>
<dbReference type="InterPro" id="IPR052715">
    <property type="entry name" value="RAYT_transposase"/>
</dbReference>
<dbReference type="SUPFAM" id="SSF143422">
    <property type="entry name" value="Transposase IS200-like"/>
    <property type="match status" value="1"/>
</dbReference>
<evidence type="ECO:0000259" key="1">
    <source>
        <dbReference type="SMART" id="SM01321"/>
    </source>
</evidence>
<protein>
    <submittedName>
        <fullName evidence="2">Transposase</fullName>
    </submittedName>
</protein>
<evidence type="ECO:0000313" key="2">
    <source>
        <dbReference type="EMBL" id="GAA3968692.1"/>
    </source>
</evidence>
<reference evidence="3" key="1">
    <citation type="journal article" date="2019" name="Int. J. Syst. Evol. Microbiol.">
        <title>The Global Catalogue of Microorganisms (GCM) 10K type strain sequencing project: providing services to taxonomists for standard genome sequencing and annotation.</title>
        <authorList>
            <consortium name="The Broad Institute Genomics Platform"/>
            <consortium name="The Broad Institute Genome Sequencing Center for Infectious Disease"/>
            <person name="Wu L."/>
            <person name="Ma J."/>
        </authorList>
    </citation>
    <scope>NUCLEOTIDE SEQUENCE [LARGE SCALE GENOMIC DNA]</scope>
    <source>
        <strain evidence="3">JCM 16601</strain>
    </source>
</reference>
<gene>
    <name evidence="2" type="ORF">GCM10022210_16970</name>
</gene>
<dbReference type="SMART" id="SM01321">
    <property type="entry name" value="Y1_Tnp"/>
    <property type="match status" value="1"/>
</dbReference>
<accession>A0ABP7PNN6</accession>
<organism evidence="2 3">
    <name type="scientific">Mucilaginibacter dorajii</name>
    <dbReference type="NCBI Taxonomy" id="692994"/>
    <lineage>
        <taxon>Bacteria</taxon>
        <taxon>Pseudomonadati</taxon>
        <taxon>Bacteroidota</taxon>
        <taxon>Sphingobacteriia</taxon>
        <taxon>Sphingobacteriales</taxon>
        <taxon>Sphingobacteriaceae</taxon>
        <taxon>Mucilaginibacter</taxon>
    </lineage>
</organism>
<keyword evidence="3" id="KW-1185">Reference proteome</keyword>
<dbReference type="PANTHER" id="PTHR36966:SF1">
    <property type="entry name" value="REP-ASSOCIATED TYROSINE TRANSPOSASE"/>
    <property type="match status" value="1"/>
</dbReference>
<dbReference type="InterPro" id="IPR002686">
    <property type="entry name" value="Transposase_17"/>
</dbReference>
<name>A0ABP7PNN6_9SPHI</name>
<proteinExistence type="predicted"/>
<dbReference type="Gene3D" id="3.30.70.1290">
    <property type="entry name" value="Transposase IS200-like"/>
    <property type="match status" value="1"/>
</dbReference>